<feature type="transmembrane region" description="Helical" evidence="1">
    <location>
        <begin position="144"/>
        <end position="163"/>
    </location>
</feature>
<name>Q112R0_TRIEI</name>
<keyword evidence="1" id="KW-0472">Membrane</keyword>
<dbReference type="eggNOG" id="ENOG5032H5C">
    <property type="taxonomic scope" value="Bacteria"/>
</dbReference>
<protein>
    <submittedName>
        <fullName evidence="2">Uncharacterized protein</fullName>
    </submittedName>
</protein>
<reference evidence="2" key="1">
    <citation type="submission" date="2006-06" db="EMBL/GenBank/DDBJ databases">
        <title>Complete sequence of Trichodesmium erythraeum IMS101.</title>
        <authorList>
            <consortium name="US DOE Joint Genome Institute"/>
            <person name="Copeland A."/>
            <person name="Lucas S."/>
            <person name="Lapidus A."/>
            <person name="Barry K."/>
            <person name="Detter J.C."/>
            <person name="Glavina del Rio T."/>
            <person name="Hammon N."/>
            <person name="Israni S."/>
            <person name="Dalin E."/>
            <person name="Tice H."/>
            <person name="Pitluck S."/>
            <person name="Kiss H."/>
            <person name="Munk A.C."/>
            <person name="Brettin T."/>
            <person name="Bruce D."/>
            <person name="Han C."/>
            <person name="Tapia R."/>
            <person name="Gilna P."/>
            <person name="Schmutz J."/>
            <person name="Larimer F."/>
            <person name="Land M."/>
            <person name="Hauser L."/>
            <person name="Kyrpides N."/>
            <person name="Kim E."/>
            <person name="Richardson P."/>
        </authorList>
    </citation>
    <scope>NUCLEOTIDE SEQUENCE [LARGE SCALE GENOMIC DNA]</scope>
    <source>
        <strain evidence="2">IMS101</strain>
    </source>
</reference>
<organism evidence="2">
    <name type="scientific">Trichodesmium erythraeum (strain IMS101)</name>
    <dbReference type="NCBI Taxonomy" id="203124"/>
    <lineage>
        <taxon>Bacteria</taxon>
        <taxon>Bacillati</taxon>
        <taxon>Cyanobacteriota</taxon>
        <taxon>Cyanophyceae</taxon>
        <taxon>Oscillatoriophycideae</taxon>
        <taxon>Oscillatoriales</taxon>
        <taxon>Microcoleaceae</taxon>
        <taxon>Trichodesmium</taxon>
    </lineage>
</organism>
<dbReference type="EMBL" id="CP000393">
    <property type="protein sequence ID" value="ABG51514.1"/>
    <property type="molecule type" value="Genomic_DNA"/>
</dbReference>
<feature type="transmembrane region" description="Helical" evidence="1">
    <location>
        <begin position="18"/>
        <end position="42"/>
    </location>
</feature>
<evidence type="ECO:0000256" key="1">
    <source>
        <dbReference type="SAM" id="Phobius"/>
    </source>
</evidence>
<gene>
    <name evidence="2" type="ordered locus">Tery_2289</name>
</gene>
<dbReference type="KEGG" id="ter:Tery_2289"/>
<dbReference type="OrthoDB" id="463671at2"/>
<dbReference type="AlphaFoldDB" id="Q112R0"/>
<evidence type="ECO:0000313" key="2">
    <source>
        <dbReference type="EMBL" id="ABG51514.1"/>
    </source>
</evidence>
<sequence>MTIISPNLKYNQQRWQTIVCLTLGFWLSACIVLDLVIMPSMYASGMMNTPDFTVAGSVIFSVFNRVELLCASLGLTGLLVLSTKASNFIKKSKTAIIFSIILLGIVLIDTYGLTPQMTALGINLSLFESVKEVPVAMNQMHGGYWLLEIIKLVIGATLFGWCYRQPTKID</sequence>
<keyword evidence="1" id="KW-1133">Transmembrane helix</keyword>
<feature type="transmembrane region" description="Helical" evidence="1">
    <location>
        <begin position="94"/>
        <end position="114"/>
    </location>
</feature>
<keyword evidence="1" id="KW-0812">Transmembrane</keyword>
<accession>Q112R0</accession>
<dbReference type="STRING" id="203124.Tery_2289"/>
<dbReference type="HOGENOM" id="CLU_1515475_0_0_3"/>
<feature type="transmembrane region" description="Helical" evidence="1">
    <location>
        <begin position="62"/>
        <end position="82"/>
    </location>
</feature>
<dbReference type="RefSeq" id="WP_011611882.1">
    <property type="nucleotide sequence ID" value="NC_008312.1"/>
</dbReference>
<proteinExistence type="predicted"/>